<proteinExistence type="predicted"/>
<dbReference type="InterPro" id="IPR038770">
    <property type="entry name" value="Na+/solute_symporter_sf"/>
</dbReference>
<accession>A0ABY4L372</accession>
<dbReference type="RefSeq" id="WP_248590595.1">
    <property type="nucleotide sequence ID" value="NZ_BAABEB010000005.1"/>
</dbReference>
<comment type="subcellular location">
    <subcellularLocation>
        <location evidence="1">Membrane</location>
        <topology evidence="1">Multi-pass membrane protein</topology>
    </subcellularLocation>
</comment>
<feature type="transmembrane region" description="Helical" evidence="5">
    <location>
        <begin position="189"/>
        <end position="212"/>
    </location>
</feature>
<dbReference type="Gene3D" id="1.20.1530.20">
    <property type="match status" value="1"/>
</dbReference>
<dbReference type="PANTHER" id="PTHR10361:SF28">
    <property type="entry name" value="P3 PROTEIN-RELATED"/>
    <property type="match status" value="1"/>
</dbReference>
<dbReference type="EMBL" id="CP051627">
    <property type="protein sequence ID" value="UPT22108.1"/>
    <property type="molecule type" value="Genomic_DNA"/>
</dbReference>
<dbReference type="PANTHER" id="PTHR10361">
    <property type="entry name" value="SODIUM-BILE ACID COTRANSPORTER"/>
    <property type="match status" value="1"/>
</dbReference>
<feature type="transmembrane region" description="Helical" evidence="5">
    <location>
        <begin position="99"/>
        <end position="122"/>
    </location>
</feature>
<evidence type="ECO:0000256" key="2">
    <source>
        <dbReference type="ARBA" id="ARBA00022692"/>
    </source>
</evidence>
<evidence type="ECO:0000313" key="6">
    <source>
        <dbReference type="EMBL" id="UPT22108.1"/>
    </source>
</evidence>
<evidence type="ECO:0000256" key="1">
    <source>
        <dbReference type="ARBA" id="ARBA00004141"/>
    </source>
</evidence>
<feature type="transmembrane region" description="Helical" evidence="5">
    <location>
        <begin position="41"/>
        <end position="64"/>
    </location>
</feature>
<feature type="transmembrane region" description="Helical" evidence="5">
    <location>
        <begin position="224"/>
        <end position="245"/>
    </location>
</feature>
<gene>
    <name evidence="6" type="ORF">FOF52_14985</name>
</gene>
<dbReference type="Proteomes" id="UP000832041">
    <property type="component" value="Chromosome"/>
</dbReference>
<name>A0ABY4L372_THEAE</name>
<evidence type="ECO:0000256" key="4">
    <source>
        <dbReference type="ARBA" id="ARBA00023136"/>
    </source>
</evidence>
<sequence>MGFLTALGETAVVAFSVSSMLSAGLANPLRELLGRLRNVRGVLRVLAANFVAVPLLGLLVVRLVPLEPPAETGLLLVAAAAGAPFQVKLTELAEGDLGFSTTLLVVLLPATVVLMPATVPLLTPGAEVSAGAVALPLLLTMLLPLAVGLLAGTWRPRWRRLRPLLGRISTVALLALVAATVLANLRALLGLVVEGTLLASLLLVVGAFAVGYATGGLRPDVRSALALGTAQRNIVAATVVATQSFGDPRVTLMVVATSLVTLAVLFPAAAVLRRTGSRVPGPRGRLRGGGSG</sequence>
<feature type="transmembrane region" description="Helical" evidence="5">
    <location>
        <begin position="70"/>
        <end position="87"/>
    </location>
</feature>
<dbReference type="Pfam" id="PF01758">
    <property type="entry name" value="SBF"/>
    <property type="match status" value="1"/>
</dbReference>
<dbReference type="InterPro" id="IPR002657">
    <property type="entry name" value="BilAc:Na_symport/Acr3"/>
</dbReference>
<dbReference type="InterPro" id="IPR004710">
    <property type="entry name" value="Bilac:Na_transpt"/>
</dbReference>
<feature type="transmembrane region" description="Helical" evidence="5">
    <location>
        <begin position="6"/>
        <end position="29"/>
    </location>
</feature>
<keyword evidence="7" id="KW-1185">Reference proteome</keyword>
<feature type="transmembrane region" description="Helical" evidence="5">
    <location>
        <begin position="128"/>
        <end position="152"/>
    </location>
</feature>
<organism evidence="6 7">
    <name type="scientific">Thermobifida alba</name>
    <name type="common">Thermomonospora alba</name>
    <dbReference type="NCBI Taxonomy" id="53522"/>
    <lineage>
        <taxon>Bacteria</taxon>
        <taxon>Bacillati</taxon>
        <taxon>Actinomycetota</taxon>
        <taxon>Actinomycetes</taxon>
        <taxon>Streptosporangiales</taxon>
        <taxon>Nocardiopsidaceae</taxon>
        <taxon>Thermobifida</taxon>
    </lineage>
</organism>
<feature type="transmembrane region" description="Helical" evidence="5">
    <location>
        <begin position="164"/>
        <end position="183"/>
    </location>
</feature>
<keyword evidence="4 5" id="KW-0472">Membrane</keyword>
<protein>
    <submittedName>
        <fullName evidence="6">Transporter</fullName>
    </submittedName>
</protein>
<feature type="transmembrane region" description="Helical" evidence="5">
    <location>
        <begin position="251"/>
        <end position="272"/>
    </location>
</feature>
<evidence type="ECO:0000256" key="5">
    <source>
        <dbReference type="SAM" id="Phobius"/>
    </source>
</evidence>
<keyword evidence="2 5" id="KW-0812">Transmembrane</keyword>
<evidence type="ECO:0000313" key="7">
    <source>
        <dbReference type="Proteomes" id="UP000832041"/>
    </source>
</evidence>
<reference evidence="6 7" key="1">
    <citation type="submission" date="2020-04" db="EMBL/GenBank/DDBJ databases">
        <title>Thermobifida alba genome sequencing and assembly.</title>
        <authorList>
            <person name="Luzics S."/>
            <person name="Horvath B."/>
            <person name="Nagy I."/>
            <person name="Toth A."/>
            <person name="Nagy I."/>
            <person name="Kukolya J."/>
        </authorList>
    </citation>
    <scope>NUCLEOTIDE SEQUENCE [LARGE SCALE GENOMIC DNA]</scope>
    <source>
        <strain evidence="6 7">DSM 43795</strain>
    </source>
</reference>
<evidence type="ECO:0000256" key="3">
    <source>
        <dbReference type="ARBA" id="ARBA00022989"/>
    </source>
</evidence>
<keyword evidence="3 5" id="KW-1133">Transmembrane helix</keyword>